<evidence type="ECO:0000313" key="1">
    <source>
        <dbReference type="EMBL" id="BCS82691.1"/>
    </source>
</evidence>
<name>A0ABM7NRA8_9VIRU</name>
<dbReference type="EMBL" id="AP024483">
    <property type="protein sequence ID" value="BCS82691.1"/>
    <property type="molecule type" value="Genomic_DNA"/>
</dbReference>
<proteinExistence type="predicted"/>
<dbReference type="GeneID" id="80557896"/>
<evidence type="ECO:0000313" key="2">
    <source>
        <dbReference type="Proteomes" id="UP001321479"/>
    </source>
</evidence>
<dbReference type="RefSeq" id="YP_010841299.1">
    <property type="nucleotide sequence ID" value="NC_079139.1"/>
</dbReference>
<accession>A0ABM7NRA8</accession>
<reference evidence="1 2" key="1">
    <citation type="submission" date="2021-02" db="EMBL/GenBank/DDBJ databases">
        <title>Cotonvirus japonicus, which uses Golgi apparatus of host cells for its virion factory, phylogenetically links tailed tupanvirus and icosahedral mimivirus.</title>
        <authorList>
            <person name="Takahashi H."/>
            <person name="Fukaya S."/>
            <person name="Song C."/>
            <person name="Murata K."/>
            <person name="Takemura M."/>
        </authorList>
    </citation>
    <scope>NUCLEOTIDE SEQUENCE [LARGE SCALE GENOMIC DNA]</scope>
</reference>
<dbReference type="Proteomes" id="UP001321479">
    <property type="component" value="Segment"/>
</dbReference>
<keyword evidence="2" id="KW-1185">Reference proteome</keyword>
<organism evidence="1 2">
    <name type="scientific">Cotonvirus japonicus</name>
    <dbReference type="NCBI Taxonomy" id="2811091"/>
    <lineage>
        <taxon>Viruses</taxon>
        <taxon>Varidnaviria</taxon>
        <taxon>Bamfordvirae</taxon>
        <taxon>Nucleocytoviricota</taxon>
        <taxon>Megaviricetes</taxon>
        <taxon>Imitervirales</taxon>
        <taxon>Mimiviridae</taxon>
        <taxon>Megamimivirinae</taxon>
        <taxon>Cotonvirus</taxon>
        <taxon>Cotonvirus japonicum</taxon>
    </lineage>
</organism>
<sequence>MDNTHLKIVSVKSSHHFNNGISVDLHINDNCIVDRFWFENGLKLDFKDTVDDFISEFYKLFTLFGIPENLIVENCDDLSELYKLVYNIKIPENIRFLDPGYADDVPIVRRLYTLENLFERMGNKISLPCDKNIKIYEFPDSVYLIVDYIIVGADHWSKDVYDPTNVKIFESSNNKHYALYKEDFELSKNNKLNSNFVSIVFLGYNR</sequence>
<protein>
    <submittedName>
        <fullName evidence="1">Uncharacterized protein</fullName>
    </submittedName>
</protein>